<evidence type="ECO:0000313" key="8">
    <source>
        <dbReference type="EMBL" id="MFC3198244.1"/>
    </source>
</evidence>
<evidence type="ECO:0000256" key="4">
    <source>
        <dbReference type="ARBA" id="ARBA00022989"/>
    </source>
</evidence>
<evidence type="ECO:0000313" key="9">
    <source>
        <dbReference type="Proteomes" id="UP001595526"/>
    </source>
</evidence>
<keyword evidence="2" id="KW-1003">Cell membrane</keyword>
<dbReference type="EMBL" id="JBHRTA010000035">
    <property type="protein sequence ID" value="MFC3198244.1"/>
    <property type="molecule type" value="Genomic_DNA"/>
</dbReference>
<dbReference type="RefSeq" id="WP_379022713.1">
    <property type="nucleotide sequence ID" value="NZ_JBHRTA010000035.1"/>
</dbReference>
<evidence type="ECO:0000256" key="3">
    <source>
        <dbReference type="ARBA" id="ARBA00022692"/>
    </source>
</evidence>
<comment type="caution">
    <text evidence="8">The sequence shown here is derived from an EMBL/GenBank/DDBJ whole genome shotgun (WGS) entry which is preliminary data.</text>
</comment>
<name>A0ABV7JJF9_9SPHI</name>
<keyword evidence="5 6" id="KW-0472">Membrane</keyword>
<keyword evidence="3 6" id="KW-0812">Transmembrane</keyword>
<dbReference type="PANTHER" id="PTHR30572">
    <property type="entry name" value="MEMBRANE COMPONENT OF TRANSPORTER-RELATED"/>
    <property type="match status" value="1"/>
</dbReference>
<dbReference type="InterPro" id="IPR003838">
    <property type="entry name" value="ABC3_permease_C"/>
</dbReference>
<feature type="domain" description="ABC3 transporter permease C-terminal" evidence="7">
    <location>
        <begin position="55"/>
        <end position="163"/>
    </location>
</feature>
<evidence type="ECO:0000256" key="5">
    <source>
        <dbReference type="ARBA" id="ARBA00023136"/>
    </source>
</evidence>
<accession>A0ABV7JJF9</accession>
<dbReference type="Pfam" id="PF02687">
    <property type="entry name" value="FtsX"/>
    <property type="match status" value="1"/>
</dbReference>
<evidence type="ECO:0000256" key="6">
    <source>
        <dbReference type="SAM" id="Phobius"/>
    </source>
</evidence>
<feature type="transmembrane region" description="Helical" evidence="6">
    <location>
        <begin position="91"/>
        <end position="118"/>
    </location>
</feature>
<reference evidence="9" key="1">
    <citation type="journal article" date="2019" name="Int. J. Syst. Evol. Microbiol.">
        <title>The Global Catalogue of Microorganisms (GCM) 10K type strain sequencing project: providing services to taxonomists for standard genome sequencing and annotation.</title>
        <authorList>
            <consortium name="The Broad Institute Genomics Platform"/>
            <consortium name="The Broad Institute Genome Sequencing Center for Infectious Disease"/>
            <person name="Wu L."/>
            <person name="Ma J."/>
        </authorList>
    </citation>
    <scope>NUCLEOTIDE SEQUENCE [LARGE SCALE GENOMIC DNA]</scope>
    <source>
        <strain evidence="9">KCTC 52416</strain>
    </source>
</reference>
<proteinExistence type="predicted"/>
<feature type="transmembrane region" description="Helical" evidence="6">
    <location>
        <begin position="133"/>
        <end position="153"/>
    </location>
</feature>
<dbReference type="PANTHER" id="PTHR30572:SF18">
    <property type="entry name" value="ABC-TYPE MACROLIDE FAMILY EXPORT SYSTEM PERMEASE COMPONENT 2"/>
    <property type="match status" value="1"/>
</dbReference>
<organism evidence="8 9">
    <name type="scientific">Parapedobacter deserti</name>
    <dbReference type="NCBI Taxonomy" id="1912957"/>
    <lineage>
        <taxon>Bacteria</taxon>
        <taxon>Pseudomonadati</taxon>
        <taxon>Bacteroidota</taxon>
        <taxon>Sphingobacteriia</taxon>
        <taxon>Sphingobacteriales</taxon>
        <taxon>Sphingobacteriaceae</taxon>
        <taxon>Parapedobacter</taxon>
    </lineage>
</organism>
<sequence length="170" mass="18707">MLSLSIGICATLVIFLMIQFDYSFDKHLPHGDRVYRIVSNGDFENAGVLVPLIRSITIASLGLFGLAIFTANQRTKEIGIRKVLGASVGQLTVLLAKNLVSLVLVACLIAVPIAWYFMHKWLDDFAYKTPLHWWVFGIAALGLLIVATAVLAAKTYYAARANPVDSLRNE</sequence>
<dbReference type="InterPro" id="IPR050250">
    <property type="entry name" value="Macrolide_Exporter_MacB"/>
</dbReference>
<evidence type="ECO:0000256" key="1">
    <source>
        <dbReference type="ARBA" id="ARBA00004651"/>
    </source>
</evidence>
<keyword evidence="4 6" id="KW-1133">Transmembrane helix</keyword>
<comment type="subcellular location">
    <subcellularLocation>
        <location evidence="1">Cell membrane</location>
        <topology evidence="1">Multi-pass membrane protein</topology>
    </subcellularLocation>
</comment>
<evidence type="ECO:0000259" key="7">
    <source>
        <dbReference type="Pfam" id="PF02687"/>
    </source>
</evidence>
<dbReference type="Proteomes" id="UP001595526">
    <property type="component" value="Unassembled WGS sequence"/>
</dbReference>
<evidence type="ECO:0000256" key="2">
    <source>
        <dbReference type="ARBA" id="ARBA00022475"/>
    </source>
</evidence>
<keyword evidence="9" id="KW-1185">Reference proteome</keyword>
<protein>
    <submittedName>
        <fullName evidence="8">ABC transporter permease</fullName>
    </submittedName>
</protein>
<feature type="transmembrane region" description="Helical" evidence="6">
    <location>
        <begin position="47"/>
        <end position="70"/>
    </location>
</feature>
<gene>
    <name evidence="8" type="ORF">ACFOET_11535</name>
</gene>